<proteinExistence type="inferred from homology"/>
<evidence type="ECO:0000256" key="2">
    <source>
        <dbReference type="ARBA" id="ARBA00022723"/>
    </source>
</evidence>
<dbReference type="EMBL" id="JBEWZI010000006">
    <property type="protein sequence ID" value="MET7013938.1"/>
    <property type="molecule type" value="Genomic_DNA"/>
</dbReference>
<dbReference type="PANTHER" id="PTHR42978:SF6">
    <property type="entry name" value="QUORUM-QUENCHING LACTONASE YTNP-RELATED"/>
    <property type="match status" value="1"/>
</dbReference>
<dbReference type="Proteomes" id="UP001549691">
    <property type="component" value="Unassembled WGS sequence"/>
</dbReference>
<evidence type="ECO:0000256" key="4">
    <source>
        <dbReference type="ARBA" id="ARBA00022833"/>
    </source>
</evidence>
<dbReference type="SMART" id="SM00849">
    <property type="entry name" value="Lactamase_B"/>
    <property type="match status" value="1"/>
</dbReference>
<keyword evidence="3" id="KW-0378">Hydrolase</keyword>
<dbReference type="InterPro" id="IPR051013">
    <property type="entry name" value="MBL_superfamily_lactonases"/>
</dbReference>
<keyword evidence="8" id="KW-1185">Reference proteome</keyword>
<accession>A0ABV2TK63</accession>
<evidence type="ECO:0000313" key="8">
    <source>
        <dbReference type="Proteomes" id="UP001549691"/>
    </source>
</evidence>
<dbReference type="SUPFAM" id="SSF56281">
    <property type="entry name" value="Metallo-hydrolase/oxidoreductase"/>
    <property type="match status" value="1"/>
</dbReference>
<keyword evidence="5" id="KW-0732">Signal</keyword>
<dbReference type="CDD" id="cd07720">
    <property type="entry name" value="OPHC2-like_MBL-fold"/>
    <property type="match status" value="1"/>
</dbReference>
<organism evidence="7 8">
    <name type="scientific">Uliginosibacterium flavum</name>
    <dbReference type="NCBI Taxonomy" id="1396831"/>
    <lineage>
        <taxon>Bacteria</taxon>
        <taxon>Pseudomonadati</taxon>
        <taxon>Pseudomonadota</taxon>
        <taxon>Betaproteobacteria</taxon>
        <taxon>Rhodocyclales</taxon>
        <taxon>Zoogloeaceae</taxon>
        <taxon>Uliginosibacterium</taxon>
    </lineage>
</organism>
<dbReference type="InterPro" id="IPR036866">
    <property type="entry name" value="RibonucZ/Hydroxyglut_hydro"/>
</dbReference>
<dbReference type="Pfam" id="PF00753">
    <property type="entry name" value="Lactamase_B"/>
    <property type="match status" value="1"/>
</dbReference>
<dbReference type="InterPro" id="IPR001279">
    <property type="entry name" value="Metallo-B-lactamas"/>
</dbReference>
<feature type="signal peptide" evidence="5">
    <location>
        <begin position="1"/>
        <end position="31"/>
    </location>
</feature>
<comment type="similarity">
    <text evidence="1">Belongs to the metallo-beta-lactamase superfamily.</text>
</comment>
<dbReference type="RefSeq" id="WP_354600400.1">
    <property type="nucleotide sequence ID" value="NZ_JBEWZI010000006.1"/>
</dbReference>
<name>A0ABV2TK63_9RHOO</name>
<feature type="domain" description="Metallo-beta-lactamase" evidence="6">
    <location>
        <begin position="95"/>
        <end position="301"/>
    </location>
</feature>
<evidence type="ECO:0000313" key="7">
    <source>
        <dbReference type="EMBL" id="MET7013938.1"/>
    </source>
</evidence>
<gene>
    <name evidence="7" type="ORF">ABXR19_07035</name>
</gene>
<evidence type="ECO:0000256" key="1">
    <source>
        <dbReference type="ARBA" id="ARBA00007749"/>
    </source>
</evidence>
<evidence type="ECO:0000256" key="5">
    <source>
        <dbReference type="SAM" id="SignalP"/>
    </source>
</evidence>
<keyword evidence="4" id="KW-0862">Zinc</keyword>
<evidence type="ECO:0000256" key="3">
    <source>
        <dbReference type="ARBA" id="ARBA00022801"/>
    </source>
</evidence>
<protein>
    <submittedName>
        <fullName evidence="7">MBL fold metallo-hydrolase</fullName>
    </submittedName>
</protein>
<dbReference type="Gene3D" id="3.60.15.10">
    <property type="entry name" value="Ribonuclease Z/Hydroxyacylglutathione hydrolase-like"/>
    <property type="match status" value="1"/>
</dbReference>
<evidence type="ECO:0000259" key="6">
    <source>
        <dbReference type="SMART" id="SM00849"/>
    </source>
</evidence>
<feature type="chain" id="PRO_5047458387" evidence="5">
    <location>
        <begin position="32"/>
        <end position="331"/>
    </location>
</feature>
<keyword evidence="2" id="KW-0479">Metal-binding</keyword>
<comment type="caution">
    <text evidence="7">The sequence shown here is derived from an EMBL/GenBank/DDBJ whole genome shotgun (WGS) entry which is preliminary data.</text>
</comment>
<reference evidence="7 8" key="1">
    <citation type="submission" date="2024-07" db="EMBL/GenBank/DDBJ databases">
        <title>Uliginosibacterium flavum JJ3220;KACC:17644.</title>
        <authorList>
            <person name="Kim M.K."/>
        </authorList>
    </citation>
    <scope>NUCLEOTIDE SEQUENCE [LARGE SCALE GENOMIC DNA]</scope>
    <source>
        <strain evidence="7 8">KACC:17644</strain>
    </source>
</reference>
<sequence>MNHQSVSVWARKTALLGIAAIALSGSLTAAAAAPAQLKTQVPGYYRHALGEMEVTALYDGYVDLGSNLLKGIRADQIQSLLARMFLKDIKGIQTAVNAYLVHTGGRLVLVDAGSASCFGPTLGQVQDNIRAAGYALEDVDTVLLTHLHPDHMCGLLNKDGKPAFPNATVFAAQEDMDFWLSEATAATAPEDKRPFFKMAREAAAPYLAAGKFRSFKAGEQLFAGVSVVPTQGHTPGHMSYLFSSKARQLLVWGDIVHNHAVQFSRPEVSLEFDSNQKQAIATRKALFVTATKNGWEIAGAHLPFPGIGHIRKDAKGYAWVPLEFGPIRTDR</sequence>
<dbReference type="PANTHER" id="PTHR42978">
    <property type="entry name" value="QUORUM-QUENCHING LACTONASE YTNP-RELATED-RELATED"/>
    <property type="match status" value="1"/>
</dbReference>